<dbReference type="RefSeq" id="XP_067491123.1">
    <property type="nucleotide sequence ID" value="XM_067632900.1"/>
</dbReference>
<dbReference type="Proteomes" id="UP000283090">
    <property type="component" value="Unassembled WGS sequence"/>
</dbReference>
<proteinExistence type="predicted"/>
<reference evidence="1 2" key="1">
    <citation type="submission" date="2019-01" db="EMBL/GenBank/DDBJ databases">
        <title>Intercellular communication is required for trap formation in the nematode-trapping fungus Duddingtonia flagrans.</title>
        <authorList>
            <person name="Youssar L."/>
            <person name="Wernet V."/>
            <person name="Hensel N."/>
            <person name="Hildebrandt H.-G."/>
            <person name="Fischer R."/>
        </authorList>
    </citation>
    <scope>NUCLEOTIDE SEQUENCE [LARGE SCALE GENOMIC DNA]</scope>
    <source>
        <strain evidence="1 2">CBS H-5679</strain>
    </source>
</reference>
<dbReference type="AlphaFoldDB" id="A0A437A346"/>
<sequence>MAEISIPELEIFVHANAASIVRFQEAMREVFELWDENRVRGDKPDIPLTLDIRRDKLKEKIHQLIIISEKDPVSARAIFKEDGFGDDLVPEDNGFDWEDTPTNKVLYPILKTLEESSSAQQAFGRFFRWSNGHIGLIHWMSLFPDQQTDPRWVAPKLFGGSIYKYRGIFIYDKGKRASDRKHIC</sequence>
<evidence type="ECO:0000313" key="1">
    <source>
        <dbReference type="EMBL" id="RVD85579.1"/>
    </source>
</evidence>
<evidence type="ECO:0000313" key="2">
    <source>
        <dbReference type="Proteomes" id="UP000283090"/>
    </source>
</evidence>
<comment type="caution">
    <text evidence="1">The sequence shown here is derived from an EMBL/GenBank/DDBJ whole genome shotgun (WGS) entry which is preliminary data.</text>
</comment>
<dbReference type="OrthoDB" id="5324471at2759"/>
<dbReference type="GeneID" id="93586208"/>
<name>A0A437A346_ARTFL</name>
<protein>
    <submittedName>
        <fullName evidence="1">Uncharacterized protein</fullName>
    </submittedName>
</protein>
<organism evidence="1 2">
    <name type="scientific">Arthrobotrys flagrans</name>
    <name type="common">Nematode-trapping fungus</name>
    <name type="synonym">Trichothecium flagrans</name>
    <dbReference type="NCBI Taxonomy" id="97331"/>
    <lineage>
        <taxon>Eukaryota</taxon>
        <taxon>Fungi</taxon>
        <taxon>Dikarya</taxon>
        <taxon>Ascomycota</taxon>
        <taxon>Pezizomycotina</taxon>
        <taxon>Orbiliomycetes</taxon>
        <taxon>Orbiliales</taxon>
        <taxon>Orbiliaceae</taxon>
        <taxon>Arthrobotrys</taxon>
    </lineage>
</organism>
<keyword evidence="2" id="KW-1185">Reference proteome</keyword>
<dbReference type="EMBL" id="SAEB01000006">
    <property type="protein sequence ID" value="RVD85579.1"/>
    <property type="molecule type" value="Genomic_DNA"/>
</dbReference>
<accession>A0A437A346</accession>
<gene>
    <name evidence="1" type="ORF">DFL_003897</name>
</gene>
<dbReference type="VEuPathDB" id="FungiDB:DFL_003897"/>